<organism evidence="1 2">
    <name type="scientific">Laccaria amethystina LaAM-08-1</name>
    <dbReference type="NCBI Taxonomy" id="1095629"/>
    <lineage>
        <taxon>Eukaryota</taxon>
        <taxon>Fungi</taxon>
        <taxon>Dikarya</taxon>
        <taxon>Basidiomycota</taxon>
        <taxon>Agaricomycotina</taxon>
        <taxon>Agaricomycetes</taxon>
        <taxon>Agaricomycetidae</taxon>
        <taxon>Agaricales</taxon>
        <taxon>Agaricineae</taxon>
        <taxon>Hydnangiaceae</taxon>
        <taxon>Laccaria</taxon>
    </lineage>
</organism>
<protein>
    <submittedName>
        <fullName evidence="1">Uncharacterized protein</fullName>
    </submittedName>
</protein>
<reference evidence="1 2" key="1">
    <citation type="submission" date="2014-04" db="EMBL/GenBank/DDBJ databases">
        <authorList>
            <consortium name="DOE Joint Genome Institute"/>
            <person name="Kuo A."/>
            <person name="Kohler A."/>
            <person name="Nagy L.G."/>
            <person name="Floudas D."/>
            <person name="Copeland A."/>
            <person name="Barry K.W."/>
            <person name="Cichocki N."/>
            <person name="Veneault-Fourrey C."/>
            <person name="LaButti K."/>
            <person name="Lindquist E.A."/>
            <person name="Lipzen A."/>
            <person name="Lundell T."/>
            <person name="Morin E."/>
            <person name="Murat C."/>
            <person name="Sun H."/>
            <person name="Tunlid A."/>
            <person name="Henrissat B."/>
            <person name="Grigoriev I.V."/>
            <person name="Hibbett D.S."/>
            <person name="Martin F."/>
            <person name="Nordberg H.P."/>
            <person name="Cantor M.N."/>
            <person name="Hua S.X."/>
        </authorList>
    </citation>
    <scope>NUCLEOTIDE SEQUENCE [LARGE SCALE GENOMIC DNA]</scope>
    <source>
        <strain evidence="1 2">LaAM-08-1</strain>
    </source>
</reference>
<keyword evidence="2" id="KW-1185">Reference proteome</keyword>
<dbReference type="Proteomes" id="UP000054477">
    <property type="component" value="Unassembled WGS sequence"/>
</dbReference>
<sequence>MSQVLRPALQWIPARRVCRCGLAQRLRGCTFYFGHSYCYCWTTSNSFRALHLLLQCPSVTVKGLFGHIALSCRELFSSLPLPQNARVVAHPLYVAMISGLCMLNEKRYTRSGTQVPLPYHENNWVFCQWDSILDGPYVMFVNATRRTCCSAGIVPDVR</sequence>
<accession>A0A0C9XPD0</accession>
<proteinExistence type="predicted"/>
<gene>
    <name evidence="1" type="ORF">K443DRAFT_227099</name>
</gene>
<name>A0A0C9XPD0_9AGAR</name>
<dbReference type="AlphaFoldDB" id="A0A0C9XPD0"/>
<dbReference type="OrthoDB" id="3052647at2759"/>
<evidence type="ECO:0000313" key="1">
    <source>
        <dbReference type="EMBL" id="KIJ97862.1"/>
    </source>
</evidence>
<evidence type="ECO:0000313" key="2">
    <source>
        <dbReference type="Proteomes" id="UP000054477"/>
    </source>
</evidence>
<dbReference type="HOGENOM" id="CLU_1669643_0_0_1"/>
<dbReference type="EMBL" id="KN838682">
    <property type="protein sequence ID" value="KIJ97862.1"/>
    <property type="molecule type" value="Genomic_DNA"/>
</dbReference>
<reference evidence="2" key="2">
    <citation type="submission" date="2015-01" db="EMBL/GenBank/DDBJ databases">
        <title>Evolutionary Origins and Diversification of the Mycorrhizal Mutualists.</title>
        <authorList>
            <consortium name="DOE Joint Genome Institute"/>
            <consortium name="Mycorrhizal Genomics Consortium"/>
            <person name="Kohler A."/>
            <person name="Kuo A."/>
            <person name="Nagy L.G."/>
            <person name="Floudas D."/>
            <person name="Copeland A."/>
            <person name="Barry K.W."/>
            <person name="Cichocki N."/>
            <person name="Veneault-Fourrey C."/>
            <person name="LaButti K."/>
            <person name="Lindquist E.A."/>
            <person name="Lipzen A."/>
            <person name="Lundell T."/>
            <person name="Morin E."/>
            <person name="Murat C."/>
            <person name="Riley R."/>
            <person name="Ohm R."/>
            <person name="Sun H."/>
            <person name="Tunlid A."/>
            <person name="Henrissat B."/>
            <person name="Grigoriev I.V."/>
            <person name="Hibbett D.S."/>
            <person name="Martin F."/>
        </authorList>
    </citation>
    <scope>NUCLEOTIDE SEQUENCE [LARGE SCALE GENOMIC DNA]</scope>
    <source>
        <strain evidence="2">LaAM-08-1</strain>
    </source>
</reference>